<accession>A0ABU8RMW5</accession>
<dbReference type="Gene3D" id="3.20.20.70">
    <property type="entry name" value="Aldolase class I"/>
    <property type="match status" value="1"/>
</dbReference>
<gene>
    <name evidence="6" type="ORF">WDZ17_13935</name>
</gene>
<reference evidence="6 7" key="1">
    <citation type="journal article" date="2017" name="Int. J. Syst. Evol. Microbiol.">
        <title>Pseudokineococcus basanitobsidens sp. nov., isolated from volcanic rock.</title>
        <authorList>
            <person name="Lee D.W."/>
            <person name="Park M.Y."/>
            <person name="Kim J.J."/>
            <person name="Kim B.S."/>
        </authorList>
    </citation>
    <scope>NUCLEOTIDE SEQUENCE [LARGE SCALE GENOMIC DNA]</scope>
    <source>
        <strain evidence="6 7">DSM 103726</strain>
    </source>
</reference>
<dbReference type="Proteomes" id="UP001387100">
    <property type="component" value="Unassembled WGS sequence"/>
</dbReference>
<comment type="subunit">
    <text evidence="3">Homotrimer.</text>
</comment>
<protein>
    <submittedName>
        <fullName evidence="6">Bifunctional 4-hydroxy-2-oxoglutarate aldolase/2-dehydro-3-deoxy-phosphogluconate aldolase</fullName>
    </submittedName>
</protein>
<evidence type="ECO:0000256" key="2">
    <source>
        <dbReference type="ARBA" id="ARBA00006906"/>
    </source>
</evidence>
<sequence>MVAVLRARDASAYSPVIESLVVGGVKLIELTLTTAGVVEHLPKLRRAFGQDAEIGVGTVVDPGSASAVLDSGAQFLVTPTVNLDVVATGVERGVPVVSGGLTPTELLAGWSAGAAAVKVFPASSVGPGYIPQLRGPFPQMEFLPSGGIGLDDAPAWVAAGATAVSIGSPLLRDAFDGGSLTQLTERCRRVTAVVTEAYAARSSSGPR</sequence>
<keyword evidence="7" id="KW-1185">Reference proteome</keyword>
<organism evidence="6 7">
    <name type="scientific">Pseudokineococcus basanitobsidens</name>
    <dbReference type="NCBI Taxonomy" id="1926649"/>
    <lineage>
        <taxon>Bacteria</taxon>
        <taxon>Bacillati</taxon>
        <taxon>Actinomycetota</taxon>
        <taxon>Actinomycetes</taxon>
        <taxon>Kineosporiales</taxon>
        <taxon>Kineosporiaceae</taxon>
        <taxon>Pseudokineococcus</taxon>
    </lineage>
</organism>
<proteinExistence type="inferred from homology"/>
<dbReference type="SUPFAM" id="SSF51569">
    <property type="entry name" value="Aldolase"/>
    <property type="match status" value="1"/>
</dbReference>
<evidence type="ECO:0000313" key="6">
    <source>
        <dbReference type="EMBL" id="MEJ5946394.1"/>
    </source>
</evidence>
<evidence type="ECO:0000256" key="5">
    <source>
        <dbReference type="ARBA" id="ARBA00023277"/>
    </source>
</evidence>
<evidence type="ECO:0000256" key="3">
    <source>
        <dbReference type="ARBA" id="ARBA00011233"/>
    </source>
</evidence>
<evidence type="ECO:0000313" key="7">
    <source>
        <dbReference type="Proteomes" id="UP001387100"/>
    </source>
</evidence>
<comment type="caution">
    <text evidence="6">The sequence shown here is derived from an EMBL/GenBank/DDBJ whole genome shotgun (WGS) entry which is preliminary data.</text>
</comment>
<dbReference type="CDD" id="cd00452">
    <property type="entry name" value="KDPG_aldolase"/>
    <property type="match status" value="1"/>
</dbReference>
<dbReference type="PANTHER" id="PTHR30246">
    <property type="entry name" value="2-KETO-3-DEOXY-6-PHOSPHOGLUCONATE ALDOLASE"/>
    <property type="match status" value="1"/>
</dbReference>
<keyword evidence="4" id="KW-0456">Lyase</keyword>
<dbReference type="EMBL" id="JBBIAA010000021">
    <property type="protein sequence ID" value="MEJ5946394.1"/>
    <property type="molecule type" value="Genomic_DNA"/>
</dbReference>
<dbReference type="InterPro" id="IPR013785">
    <property type="entry name" value="Aldolase_TIM"/>
</dbReference>
<evidence type="ECO:0000256" key="1">
    <source>
        <dbReference type="ARBA" id="ARBA00004761"/>
    </source>
</evidence>
<dbReference type="Pfam" id="PF01081">
    <property type="entry name" value="Aldolase"/>
    <property type="match status" value="1"/>
</dbReference>
<dbReference type="PANTHER" id="PTHR30246:SF1">
    <property type="entry name" value="2-DEHYDRO-3-DEOXY-6-PHOSPHOGALACTONATE ALDOLASE-RELATED"/>
    <property type="match status" value="1"/>
</dbReference>
<comment type="pathway">
    <text evidence="1">Carbohydrate acid metabolism.</text>
</comment>
<dbReference type="InterPro" id="IPR000887">
    <property type="entry name" value="Aldlse_KDPG_KHG"/>
</dbReference>
<comment type="similarity">
    <text evidence="2">Belongs to the KHG/KDPG aldolase family.</text>
</comment>
<evidence type="ECO:0000256" key="4">
    <source>
        <dbReference type="ARBA" id="ARBA00023239"/>
    </source>
</evidence>
<keyword evidence="5" id="KW-0119">Carbohydrate metabolism</keyword>
<name>A0ABU8RMW5_9ACTN</name>